<sequence>MGFDVQKALGAVLLGGLISLGLSGIVSMQAFLYFRLFHNDFRRVKFVVSVVWFFDLVHSGLICAGAWQYLIQSWGNEATLDNIPIPIALTIIVTAVVTFIVHSFFTHRVLILSKHNWFISVPMWILALFRLVCASATTALMVHLQSFDQFLNRYRWIFTLGLATSAAVDILIAASLCYYLRRNRTGFSNMDHVIDTIMLYTINNGSLTSLATVISLICWLSMPHTLIFLGFHFAISKLYANSFLATLNTRETLRGRSQGSSDSAYPMPVIFQGRLTTDRFGVQNDLQVATLDQRTTKLQINVEKTIHVEGGEPSDEATN</sequence>
<name>A0A165QNZ5_9AGAM</name>
<evidence type="ECO:0000313" key="3">
    <source>
        <dbReference type="EMBL" id="KZT22683.1"/>
    </source>
</evidence>
<dbReference type="PANTHER" id="PTHR40465:SF1">
    <property type="entry name" value="DUF6534 DOMAIN-CONTAINING PROTEIN"/>
    <property type="match status" value="1"/>
</dbReference>
<gene>
    <name evidence="3" type="ORF">NEOLEDRAFT_1180759</name>
</gene>
<dbReference type="AlphaFoldDB" id="A0A165QNZ5"/>
<proteinExistence type="predicted"/>
<feature type="transmembrane region" description="Helical" evidence="1">
    <location>
        <begin position="83"/>
        <end position="105"/>
    </location>
</feature>
<organism evidence="3 4">
    <name type="scientific">Neolentinus lepideus HHB14362 ss-1</name>
    <dbReference type="NCBI Taxonomy" id="1314782"/>
    <lineage>
        <taxon>Eukaryota</taxon>
        <taxon>Fungi</taxon>
        <taxon>Dikarya</taxon>
        <taxon>Basidiomycota</taxon>
        <taxon>Agaricomycotina</taxon>
        <taxon>Agaricomycetes</taxon>
        <taxon>Gloeophyllales</taxon>
        <taxon>Gloeophyllaceae</taxon>
        <taxon>Neolentinus</taxon>
    </lineage>
</organism>
<feature type="transmembrane region" description="Helical" evidence="1">
    <location>
        <begin position="156"/>
        <end position="180"/>
    </location>
</feature>
<evidence type="ECO:0000256" key="1">
    <source>
        <dbReference type="SAM" id="Phobius"/>
    </source>
</evidence>
<dbReference type="Pfam" id="PF20152">
    <property type="entry name" value="DUF6534"/>
    <property type="match status" value="1"/>
</dbReference>
<dbReference type="PANTHER" id="PTHR40465">
    <property type="entry name" value="CHROMOSOME 1, WHOLE GENOME SHOTGUN SEQUENCE"/>
    <property type="match status" value="1"/>
</dbReference>
<dbReference type="InterPro" id="IPR045339">
    <property type="entry name" value="DUF6534"/>
</dbReference>
<evidence type="ECO:0000259" key="2">
    <source>
        <dbReference type="Pfam" id="PF20152"/>
    </source>
</evidence>
<accession>A0A165QNZ5</accession>
<dbReference type="InParanoid" id="A0A165QNZ5"/>
<dbReference type="Proteomes" id="UP000076761">
    <property type="component" value="Unassembled WGS sequence"/>
</dbReference>
<dbReference type="EMBL" id="KV425593">
    <property type="protein sequence ID" value="KZT22683.1"/>
    <property type="molecule type" value="Genomic_DNA"/>
</dbReference>
<keyword evidence="4" id="KW-1185">Reference proteome</keyword>
<feature type="transmembrane region" description="Helical" evidence="1">
    <location>
        <begin position="228"/>
        <end position="247"/>
    </location>
</feature>
<feature type="transmembrane region" description="Helical" evidence="1">
    <location>
        <begin position="46"/>
        <end position="71"/>
    </location>
</feature>
<feature type="transmembrane region" description="Helical" evidence="1">
    <location>
        <begin position="12"/>
        <end position="34"/>
    </location>
</feature>
<feature type="transmembrane region" description="Helical" evidence="1">
    <location>
        <begin position="201"/>
        <end position="222"/>
    </location>
</feature>
<dbReference type="OrthoDB" id="3206554at2759"/>
<feature type="domain" description="DUF6534" evidence="2">
    <location>
        <begin position="165"/>
        <end position="251"/>
    </location>
</feature>
<protein>
    <recommendedName>
        <fullName evidence="2">DUF6534 domain-containing protein</fullName>
    </recommendedName>
</protein>
<keyword evidence="1" id="KW-1133">Transmembrane helix</keyword>
<dbReference type="STRING" id="1314782.A0A165QNZ5"/>
<keyword evidence="1" id="KW-0812">Transmembrane</keyword>
<reference evidence="3 4" key="1">
    <citation type="journal article" date="2016" name="Mol. Biol. Evol.">
        <title>Comparative Genomics of Early-Diverging Mushroom-Forming Fungi Provides Insights into the Origins of Lignocellulose Decay Capabilities.</title>
        <authorList>
            <person name="Nagy L.G."/>
            <person name="Riley R."/>
            <person name="Tritt A."/>
            <person name="Adam C."/>
            <person name="Daum C."/>
            <person name="Floudas D."/>
            <person name="Sun H."/>
            <person name="Yadav J.S."/>
            <person name="Pangilinan J."/>
            <person name="Larsson K.H."/>
            <person name="Matsuura K."/>
            <person name="Barry K."/>
            <person name="Labutti K."/>
            <person name="Kuo R."/>
            <person name="Ohm R.A."/>
            <person name="Bhattacharya S.S."/>
            <person name="Shirouzu T."/>
            <person name="Yoshinaga Y."/>
            <person name="Martin F.M."/>
            <person name="Grigoriev I.V."/>
            <person name="Hibbett D.S."/>
        </authorList>
    </citation>
    <scope>NUCLEOTIDE SEQUENCE [LARGE SCALE GENOMIC DNA]</scope>
    <source>
        <strain evidence="3 4">HHB14362 ss-1</strain>
    </source>
</reference>
<feature type="transmembrane region" description="Helical" evidence="1">
    <location>
        <begin position="117"/>
        <end position="144"/>
    </location>
</feature>
<keyword evidence="1" id="KW-0472">Membrane</keyword>
<evidence type="ECO:0000313" key="4">
    <source>
        <dbReference type="Proteomes" id="UP000076761"/>
    </source>
</evidence>